<feature type="region of interest" description="Disordered" evidence="1">
    <location>
        <begin position="170"/>
        <end position="196"/>
    </location>
</feature>
<protein>
    <submittedName>
        <fullName evidence="2">Uncharacterized protein</fullName>
    </submittedName>
</protein>
<evidence type="ECO:0000313" key="2">
    <source>
        <dbReference type="EMBL" id="KAF2824289.1"/>
    </source>
</evidence>
<feature type="region of interest" description="Disordered" evidence="1">
    <location>
        <begin position="1"/>
        <end position="33"/>
    </location>
</feature>
<evidence type="ECO:0000313" key="3">
    <source>
        <dbReference type="Proteomes" id="UP000799424"/>
    </source>
</evidence>
<organism evidence="2 3">
    <name type="scientific">Ophiobolus disseminans</name>
    <dbReference type="NCBI Taxonomy" id="1469910"/>
    <lineage>
        <taxon>Eukaryota</taxon>
        <taxon>Fungi</taxon>
        <taxon>Dikarya</taxon>
        <taxon>Ascomycota</taxon>
        <taxon>Pezizomycotina</taxon>
        <taxon>Dothideomycetes</taxon>
        <taxon>Pleosporomycetidae</taxon>
        <taxon>Pleosporales</taxon>
        <taxon>Pleosporineae</taxon>
        <taxon>Phaeosphaeriaceae</taxon>
        <taxon>Ophiobolus</taxon>
    </lineage>
</organism>
<name>A0A6A6ZUL4_9PLEO</name>
<proteinExistence type="predicted"/>
<feature type="compositionally biased region" description="Basic and acidic residues" evidence="1">
    <location>
        <begin position="19"/>
        <end position="33"/>
    </location>
</feature>
<reference evidence="2" key="1">
    <citation type="journal article" date="2020" name="Stud. Mycol.">
        <title>101 Dothideomycetes genomes: a test case for predicting lifestyles and emergence of pathogens.</title>
        <authorList>
            <person name="Haridas S."/>
            <person name="Albert R."/>
            <person name="Binder M."/>
            <person name="Bloem J."/>
            <person name="Labutti K."/>
            <person name="Salamov A."/>
            <person name="Andreopoulos B."/>
            <person name="Baker S."/>
            <person name="Barry K."/>
            <person name="Bills G."/>
            <person name="Bluhm B."/>
            <person name="Cannon C."/>
            <person name="Castanera R."/>
            <person name="Culley D."/>
            <person name="Daum C."/>
            <person name="Ezra D."/>
            <person name="Gonzalez J."/>
            <person name="Henrissat B."/>
            <person name="Kuo A."/>
            <person name="Liang C."/>
            <person name="Lipzen A."/>
            <person name="Lutzoni F."/>
            <person name="Magnuson J."/>
            <person name="Mondo S."/>
            <person name="Nolan M."/>
            <person name="Ohm R."/>
            <person name="Pangilinan J."/>
            <person name="Park H.-J."/>
            <person name="Ramirez L."/>
            <person name="Alfaro M."/>
            <person name="Sun H."/>
            <person name="Tritt A."/>
            <person name="Yoshinaga Y."/>
            <person name="Zwiers L.-H."/>
            <person name="Turgeon B."/>
            <person name="Goodwin S."/>
            <person name="Spatafora J."/>
            <person name="Crous P."/>
            <person name="Grigoriev I."/>
        </authorList>
    </citation>
    <scope>NUCLEOTIDE SEQUENCE</scope>
    <source>
        <strain evidence="2">CBS 113818</strain>
    </source>
</reference>
<gene>
    <name evidence="2" type="ORF">CC86DRAFT_53441</name>
</gene>
<accession>A0A6A6ZUL4</accession>
<dbReference type="AlphaFoldDB" id="A0A6A6ZUL4"/>
<sequence length="196" mass="22718">MPMQQNVRRTFDMKGSMQGRKERDSTSRTSDKRSSFAFGCSERAEEAGLCRALSLLPILPWQGLRSEEHRLLQASAKDAGAGEVFSTFRRKHVIQTLRWRNRSQIEQRTLHSTIRDECSHWRKFFGTSLLSRCERDNPPRILLVWHRPGLICATVPLSRAYLVQERKVRRQRKCGDPTGKPRREEDRGRVTGRGSV</sequence>
<evidence type="ECO:0000256" key="1">
    <source>
        <dbReference type="SAM" id="MobiDB-lite"/>
    </source>
</evidence>
<feature type="compositionally biased region" description="Basic and acidic residues" evidence="1">
    <location>
        <begin position="173"/>
        <end position="189"/>
    </location>
</feature>
<keyword evidence="3" id="KW-1185">Reference proteome</keyword>
<dbReference type="EMBL" id="MU006230">
    <property type="protein sequence ID" value="KAF2824289.1"/>
    <property type="molecule type" value="Genomic_DNA"/>
</dbReference>
<dbReference type="Proteomes" id="UP000799424">
    <property type="component" value="Unassembled WGS sequence"/>
</dbReference>